<dbReference type="SUPFAM" id="SSF51011">
    <property type="entry name" value="Glycosyl hydrolase domain"/>
    <property type="match status" value="1"/>
</dbReference>
<gene>
    <name evidence="4" type="primary">Contig17983.g19121</name>
    <name evidence="4" type="ORF">STYLEM_20965</name>
</gene>
<evidence type="ECO:0000259" key="2">
    <source>
        <dbReference type="Pfam" id="PF01055"/>
    </source>
</evidence>
<dbReference type="InParanoid" id="A0A078BBN5"/>
<evidence type="ECO:0000313" key="5">
    <source>
        <dbReference type="Proteomes" id="UP000039865"/>
    </source>
</evidence>
<dbReference type="Gene3D" id="2.60.40.1180">
    <property type="entry name" value="Golgi alpha-mannosidase II"/>
    <property type="match status" value="1"/>
</dbReference>
<name>A0A078BBN5_STYLE</name>
<evidence type="ECO:0000256" key="1">
    <source>
        <dbReference type="ARBA" id="ARBA00007806"/>
    </source>
</evidence>
<dbReference type="Pfam" id="PF21365">
    <property type="entry name" value="Glyco_hydro_31_3rd"/>
    <property type="match status" value="1"/>
</dbReference>
<evidence type="ECO:0000259" key="3">
    <source>
        <dbReference type="Pfam" id="PF21365"/>
    </source>
</evidence>
<organism evidence="4 5">
    <name type="scientific">Stylonychia lemnae</name>
    <name type="common">Ciliate</name>
    <dbReference type="NCBI Taxonomy" id="5949"/>
    <lineage>
        <taxon>Eukaryota</taxon>
        <taxon>Sar</taxon>
        <taxon>Alveolata</taxon>
        <taxon>Ciliophora</taxon>
        <taxon>Intramacronucleata</taxon>
        <taxon>Spirotrichea</taxon>
        <taxon>Stichotrichia</taxon>
        <taxon>Sporadotrichida</taxon>
        <taxon>Oxytrichidae</taxon>
        <taxon>Stylonychinae</taxon>
        <taxon>Stylonychia</taxon>
    </lineage>
</organism>
<sequence>MSSGKRKKSLFVLDDEPVPINDTPIFNSQDPLLTKNNKLYSLENNEQAKTAANNDNIINNTNSQSVVGSIYSKALQNRLSKIQITAIILGIVFKKSDKKQEPFIYNPISNPYQLMQINENSFGIRSYRLRANTSTENFMDAINYSQSKAQLNQDLLNRNNLKKYKMGLNWNQFGFQYIQTNSTQKLIGQTPNSSIQSQYWRIFDKDTNYEMISTQAQQLALMSQFSVQGLKIQGLKLFGLGESNNPDFFLKSGNHTIYPMSQDYSRGKGAHPFLMAQLNNNKFIGIYVFNSNPLQFEIFYNYTENYSVVNIMSMGCGIELLFFVGSTFQRVVQNFHYFIGTPKIIPYWSQGLIMRSSLFKDSQFVIDTLNNLTSNGFPLETISFQENALIYMKNLEFNDLLLNISRYFPQMQFLLPFSYFISESDQVAKDQSLDQCVQINEDEILKISLNGEEGYCLDPFNQNSTMKYLSELLQNQELSSRGYWLSNNLPKADKIVNKFEKDSADESFQFNPDGVDLEQDTIPMRSYHKDDEGNKIYHHQVHSTFGSYFAKVFQQSFDFQSSQRQPFIISDSTFPGLGQYGISHIFNLAPQTMDDLQILLSNMISFSVYGLPISTSLLCQNDLSDTARISQELCARQFQYSVLSPLTIIQNINAESSITSFDNTFQESIKESITQRYRYLNYQRTELYKIQKYGGSLIQPLFTVYSDDIKIQNQSMLNFLQFGQNIISFLPLSNQTDQTEVYYPGSKLINLETMDILKTYIGQSLRFNISNNFGKIGMFQIGISTVIAFQNTSKYQVQQANNLKDIPIILSVALDGYFGYALGQVYIEQGSQESHLTEFYEIKVSDSIISFKQQNNGSCQNVQSTNIEKIYLTFLDKTVSAACAILGDLQTVQSLYITEQNISRGQVVIQPNNPNDANDKSTIQINNLAFIMYGDSSLKCDQSMFQLQLDEILIDQDYTFQAKVIQKISALYKGWSPAQYFNITLLSDNSLYIMMNSQQNQLKDPLAKIYDRSFADFKNIGKSFTLKDILTYGQDPFYIQINHPIKKDKILFSTKDSLSFYHIDFNLVNYQQPSSDQNVFYGIGERNGQFFLQDKYTYALFNNDNNIPNNYQSNGRVYEYGKNGHLPIIYSQLTQSTITTAVIIYTSQGSEISYFKQNGLPRISLLQSNTQTEFALVFDDISSIQQQVFKHIKLGSLFQKSKQIQNSVLPPLESFFGVFHMFKNQDNITSFTQNLVNDTQLPIEGFVLNMDSLDGYKSMTFNQTKYTNLQQDLAYLSQNNMKIFQISKSGFSTTVNDSYFNYILEQNLSIRAPFPDYSDNKPQYGYDQQGQVIYVDYSLDQSSQLLSNMINDFSLKYNLQNQYGVQLKNNEISDVFCKDGMCYKEDYDGRNIYWIAKPGNIEMTMNTFGYAFRDIGREDQFHNLNGLMEQIQYSNLNLQQNQPPLLSDSIALGSGLLGFVGKIANYHNFDLSDAALTTQSLQQLNILGMPLFSYSFDLEDVDLQSQNFNRTFYSYLIQSTFSTITVQNLYPFIQDSDKIKDIQFFNKIKYMLLRYTRTQVYVQLNTGKPVIKPLFHDYPNDQQAYDLVNKQYMFGESIIVQIDQSIRPQSQIYFPQGYWCSIYYFENQTSCLYFSKGTYYQPKQNDPYRIYLKQGTVSPFQDVFGSYQQGQILNSKYLQQLTIDLHIMPNFDLNGKASAIGQILIHGYDSKYNGFCFIEMKLINDILAFTDTSPDIKISNNIKCNYQGFYLGKIFIYFDSKISYKSAKINNLLDMEVMPSGQDISQLQSPNSFLHLSDINNITFRQ</sequence>
<evidence type="ECO:0000313" key="4">
    <source>
        <dbReference type="EMBL" id="CDW91804.1"/>
    </source>
</evidence>
<dbReference type="PANTHER" id="PTHR22762">
    <property type="entry name" value="ALPHA-GLUCOSIDASE"/>
    <property type="match status" value="1"/>
</dbReference>
<dbReference type="Gene3D" id="2.60.40.1760">
    <property type="entry name" value="glycosyl hydrolase (family 31)"/>
    <property type="match status" value="2"/>
</dbReference>
<dbReference type="InterPro" id="IPR048395">
    <property type="entry name" value="Glyco_hydro_31_C"/>
</dbReference>
<dbReference type="OrthoDB" id="1334205at2759"/>
<dbReference type="Pfam" id="PF01055">
    <property type="entry name" value="Glyco_hydro_31_2nd"/>
    <property type="match status" value="2"/>
</dbReference>
<dbReference type="InterPro" id="IPR013780">
    <property type="entry name" value="Glyco_hydro_b"/>
</dbReference>
<dbReference type="SUPFAM" id="SSF51445">
    <property type="entry name" value="(Trans)glycosidases"/>
    <property type="match status" value="1"/>
</dbReference>
<dbReference type="EMBL" id="CCKQ01019769">
    <property type="protein sequence ID" value="CDW91804.1"/>
    <property type="molecule type" value="Genomic_DNA"/>
</dbReference>
<protein>
    <submittedName>
        <fullName evidence="4">Maltase-intestinal-like</fullName>
    </submittedName>
</protein>
<dbReference type="Proteomes" id="UP000039865">
    <property type="component" value="Unassembled WGS sequence"/>
</dbReference>
<keyword evidence="5" id="KW-1185">Reference proteome</keyword>
<proteinExistence type="inferred from homology"/>
<feature type="domain" description="Glycoside hydrolase family 31 TIM barrel" evidence="2">
    <location>
        <begin position="342"/>
        <end position="682"/>
    </location>
</feature>
<comment type="similarity">
    <text evidence="1">Belongs to the glycosyl hydrolase 31 family.</text>
</comment>
<feature type="domain" description="Glycoside hydrolase family 31 TIM barrel" evidence="2">
    <location>
        <begin position="1222"/>
        <end position="1493"/>
    </location>
</feature>
<dbReference type="GO" id="GO:0004553">
    <property type="term" value="F:hydrolase activity, hydrolyzing O-glycosyl compounds"/>
    <property type="evidence" value="ECO:0007669"/>
    <property type="project" value="InterPro"/>
</dbReference>
<dbReference type="PANTHER" id="PTHR22762:SF133">
    <property type="entry name" value="P-TYPE DOMAIN-CONTAINING PROTEIN"/>
    <property type="match status" value="1"/>
</dbReference>
<dbReference type="Gene3D" id="3.20.20.80">
    <property type="entry name" value="Glycosidases"/>
    <property type="match status" value="2"/>
</dbReference>
<reference evidence="4 5" key="1">
    <citation type="submission" date="2014-06" db="EMBL/GenBank/DDBJ databases">
        <authorList>
            <person name="Swart Estienne"/>
        </authorList>
    </citation>
    <scope>NUCLEOTIDE SEQUENCE [LARGE SCALE GENOMIC DNA]</scope>
    <source>
        <strain evidence="4 5">130c</strain>
    </source>
</reference>
<accession>A0A078BBN5</accession>
<dbReference type="InterPro" id="IPR017853">
    <property type="entry name" value="GH"/>
</dbReference>
<dbReference type="InterPro" id="IPR000322">
    <property type="entry name" value="Glyco_hydro_31_TIM"/>
</dbReference>
<feature type="domain" description="Glycosyl hydrolase family 31 C-terminal" evidence="3">
    <location>
        <begin position="1567"/>
        <end position="1657"/>
    </location>
</feature>
<dbReference type="GO" id="GO:0005975">
    <property type="term" value="P:carbohydrate metabolic process"/>
    <property type="evidence" value="ECO:0007669"/>
    <property type="project" value="InterPro"/>
</dbReference>